<gene>
    <name evidence="2" type="ORF">GIW73_18620</name>
</gene>
<dbReference type="AlphaFoldDB" id="A0A9Q3ZYF6"/>
<dbReference type="EMBL" id="WKEU01000090">
    <property type="protein sequence ID" value="MCF5064946.1"/>
    <property type="molecule type" value="Genomic_DNA"/>
</dbReference>
<proteinExistence type="predicted"/>
<keyword evidence="1" id="KW-0472">Membrane</keyword>
<keyword evidence="1" id="KW-1133">Transmembrane helix</keyword>
<feature type="transmembrane region" description="Helical" evidence="1">
    <location>
        <begin position="65"/>
        <end position="87"/>
    </location>
</feature>
<reference evidence="2" key="1">
    <citation type="submission" date="2019-11" db="EMBL/GenBank/DDBJ databases">
        <title>Epiphytic Pseudomonas syringae from cherry orchards.</title>
        <authorList>
            <person name="Hulin M.T."/>
        </authorList>
    </citation>
    <scope>NUCLEOTIDE SEQUENCE</scope>
    <source>
        <strain evidence="2">PA-6-9A</strain>
    </source>
</reference>
<accession>A0A9Q3ZYF6</accession>
<evidence type="ECO:0000313" key="3">
    <source>
        <dbReference type="Proteomes" id="UP000814207"/>
    </source>
</evidence>
<protein>
    <submittedName>
        <fullName evidence="2">Uncharacterized protein</fullName>
    </submittedName>
</protein>
<feature type="transmembrane region" description="Helical" evidence="1">
    <location>
        <begin position="33"/>
        <end position="53"/>
    </location>
</feature>
<comment type="caution">
    <text evidence="2">The sequence shown here is derived from an EMBL/GenBank/DDBJ whole genome shotgun (WGS) entry which is preliminary data.</text>
</comment>
<evidence type="ECO:0000256" key="1">
    <source>
        <dbReference type="SAM" id="Phobius"/>
    </source>
</evidence>
<name>A0A9Q3ZYF6_PSESX</name>
<evidence type="ECO:0000313" key="2">
    <source>
        <dbReference type="EMBL" id="MCF5064946.1"/>
    </source>
</evidence>
<sequence>MSTGIDRLEAAQHWIMSVLLNLVLPISPLLVEWAISGDVSVASAVLAASMYSISTGMVCRIGPILVISIIIAIFYIAMFGAVMYQITNKTAVAVGDFNALWTIGILFVTNVALKFWYHVIDLRPFTEFWLRSE</sequence>
<keyword evidence="1" id="KW-0812">Transmembrane</keyword>
<organism evidence="2 3">
    <name type="scientific">Pseudomonas syringae</name>
    <dbReference type="NCBI Taxonomy" id="317"/>
    <lineage>
        <taxon>Bacteria</taxon>
        <taxon>Pseudomonadati</taxon>
        <taxon>Pseudomonadota</taxon>
        <taxon>Gammaproteobacteria</taxon>
        <taxon>Pseudomonadales</taxon>
        <taxon>Pseudomonadaceae</taxon>
        <taxon>Pseudomonas</taxon>
    </lineage>
</organism>
<feature type="transmembrane region" description="Helical" evidence="1">
    <location>
        <begin position="99"/>
        <end position="117"/>
    </location>
</feature>
<dbReference type="Proteomes" id="UP000814207">
    <property type="component" value="Unassembled WGS sequence"/>
</dbReference>